<dbReference type="PANTHER" id="PTHR43546">
    <property type="entry name" value="UPF0173 METAL-DEPENDENT HYDROLASE MJ1163-RELATED"/>
    <property type="match status" value="1"/>
</dbReference>
<reference evidence="3 4" key="1">
    <citation type="submission" date="2019-08" db="EMBL/GenBank/DDBJ databases">
        <title>Whole genome sequencing of chitin degrading bacteria Chitinophaga pinensis YS16.</title>
        <authorList>
            <person name="Singh R.P."/>
            <person name="Manchanda G."/>
            <person name="Maurya I.K."/>
            <person name="Joshi N.K."/>
            <person name="Srivastava A.K."/>
        </authorList>
    </citation>
    <scope>NUCLEOTIDE SEQUENCE [LARGE SCALE GENOMIC DNA]</scope>
    <source>
        <strain evidence="3 4">YS-16</strain>
    </source>
</reference>
<dbReference type="GO" id="GO:0016787">
    <property type="term" value="F:hydrolase activity"/>
    <property type="evidence" value="ECO:0007669"/>
    <property type="project" value="UniProtKB-KW"/>
</dbReference>
<keyword evidence="4" id="KW-1185">Reference proteome</keyword>
<keyword evidence="1 3" id="KW-0378">Hydrolase</keyword>
<dbReference type="InterPro" id="IPR050114">
    <property type="entry name" value="UPF0173_UPF0282_UlaG_hydrolase"/>
</dbReference>
<dbReference type="SUPFAM" id="SSF56281">
    <property type="entry name" value="Metallo-hydrolase/oxidoreductase"/>
    <property type="match status" value="1"/>
</dbReference>
<dbReference type="RefSeq" id="WP_146307606.1">
    <property type="nucleotide sequence ID" value="NZ_VOHS01000041.1"/>
</dbReference>
<dbReference type="Pfam" id="PF12706">
    <property type="entry name" value="Lactamase_B_2"/>
    <property type="match status" value="1"/>
</dbReference>
<dbReference type="OrthoDB" id="9805728at2"/>
<evidence type="ECO:0000313" key="4">
    <source>
        <dbReference type="Proteomes" id="UP000318815"/>
    </source>
</evidence>
<evidence type="ECO:0000313" key="3">
    <source>
        <dbReference type="EMBL" id="TWV95145.1"/>
    </source>
</evidence>
<dbReference type="AlphaFoldDB" id="A0A5C6LK43"/>
<comment type="caution">
    <text evidence="3">The sequence shown here is derived from an EMBL/GenBank/DDBJ whole genome shotgun (WGS) entry which is preliminary data.</text>
</comment>
<gene>
    <name evidence="3" type="ORF">FEF09_24720</name>
</gene>
<protein>
    <submittedName>
        <fullName evidence="3">MBL fold metallo-hydrolase</fullName>
    </submittedName>
</protein>
<dbReference type="Proteomes" id="UP000318815">
    <property type="component" value="Unassembled WGS sequence"/>
</dbReference>
<dbReference type="Gene3D" id="3.60.15.10">
    <property type="entry name" value="Ribonuclease Z/Hydroxyacylglutathione hydrolase-like"/>
    <property type="match status" value="1"/>
</dbReference>
<dbReference type="InterPro" id="IPR001279">
    <property type="entry name" value="Metallo-B-lactamas"/>
</dbReference>
<dbReference type="InterPro" id="IPR036866">
    <property type="entry name" value="RibonucZ/Hydroxyglut_hydro"/>
</dbReference>
<evidence type="ECO:0000259" key="2">
    <source>
        <dbReference type="Pfam" id="PF12706"/>
    </source>
</evidence>
<dbReference type="PANTHER" id="PTHR43546:SF9">
    <property type="entry name" value="L-ASCORBATE-6-PHOSPHATE LACTONASE ULAG-RELATED"/>
    <property type="match status" value="1"/>
</dbReference>
<proteinExistence type="predicted"/>
<organism evidence="3 4">
    <name type="scientific">Chitinophaga pinensis</name>
    <dbReference type="NCBI Taxonomy" id="79329"/>
    <lineage>
        <taxon>Bacteria</taxon>
        <taxon>Pseudomonadati</taxon>
        <taxon>Bacteroidota</taxon>
        <taxon>Chitinophagia</taxon>
        <taxon>Chitinophagales</taxon>
        <taxon>Chitinophagaceae</taxon>
        <taxon>Chitinophaga</taxon>
    </lineage>
</organism>
<sequence length="258" mass="28781">MYITHIDTACILLEIGDFKILTDPTLDNAGQLYYHGFGAFSRKTENPALPISALQDIDLVLLSHDQHKDNLDNKGRAFIDNFPHVLSTTAAARRMKNVTGLQRWETCLIDTPKVPGLRITATPARHRPAWIPEFVSGMVTGFVIEYDGQQNGVVYLSGDTVYFDGIAEVGKRFKVDTGIFNLGAVQFRYLSGFGKYTMDSSGLIRSAQVLQPNKIIPVHHSGWTHFKEQTSALQKVLQGNQLTRERTIFLSGGERTLI</sequence>
<dbReference type="EMBL" id="VOHS01000041">
    <property type="protein sequence ID" value="TWV95145.1"/>
    <property type="molecule type" value="Genomic_DNA"/>
</dbReference>
<accession>A0A5C6LK43</accession>
<evidence type="ECO:0000256" key="1">
    <source>
        <dbReference type="ARBA" id="ARBA00022801"/>
    </source>
</evidence>
<name>A0A5C6LK43_9BACT</name>
<feature type="domain" description="Metallo-beta-lactamase" evidence="2">
    <location>
        <begin position="20"/>
        <end position="220"/>
    </location>
</feature>